<evidence type="ECO:0000313" key="6">
    <source>
        <dbReference type="EMBL" id="PHM22196.1"/>
    </source>
</evidence>
<reference evidence="6 8" key="1">
    <citation type="journal article" date="2017" name="Nat. Microbiol.">
        <title>Natural product diversity associated with the nematode symbionts Photorhabdus and Xenorhabdus.</title>
        <authorList>
            <person name="Tobias N.J."/>
            <person name="Wolff H."/>
            <person name="Djahanschiri B."/>
            <person name="Grundmann F."/>
            <person name="Kronenwerth M."/>
            <person name="Shi Y.M."/>
            <person name="Simonyi S."/>
            <person name="Grun P."/>
            <person name="Shapiro-Ilan D."/>
            <person name="Pidot S.J."/>
            <person name="Stinear T.P."/>
            <person name="Ebersberger I."/>
            <person name="Bode H.B."/>
        </authorList>
    </citation>
    <scope>NUCLEOTIDE SEQUENCE [LARGE SCALE GENOMIC DNA]</scope>
    <source>
        <strain evidence="6 8">DSM 16337</strain>
    </source>
</reference>
<evidence type="ECO:0000313" key="7">
    <source>
        <dbReference type="EMBL" id="RKE92588.1"/>
    </source>
</evidence>
<dbReference type="EMBL" id="RAQI01000001">
    <property type="protein sequence ID" value="RKE92588.1"/>
    <property type="molecule type" value="Genomic_DNA"/>
</dbReference>
<keyword evidence="9" id="KW-1185">Reference proteome</keyword>
<keyword evidence="3" id="KW-1133">Transmembrane helix</keyword>
<feature type="domain" description="Teneurin-like YD-shell" evidence="5">
    <location>
        <begin position="1024"/>
        <end position="1298"/>
    </location>
</feature>
<dbReference type="NCBIfam" id="TIGR03696">
    <property type="entry name" value="Rhs_assc_core"/>
    <property type="match status" value="1"/>
</dbReference>
<evidence type="ECO:0000259" key="4">
    <source>
        <dbReference type="Pfam" id="PF20148"/>
    </source>
</evidence>
<dbReference type="NCBIfam" id="TIGR01643">
    <property type="entry name" value="YD_repeat_2x"/>
    <property type="match status" value="6"/>
</dbReference>
<dbReference type="InterPro" id="IPR022385">
    <property type="entry name" value="Rhs_assc_core"/>
</dbReference>
<accession>A0A2D0IKA7</accession>
<dbReference type="Pfam" id="PF20148">
    <property type="entry name" value="DUF6531"/>
    <property type="match status" value="1"/>
</dbReference>
<dbReference type="RefSeq" id="WP_244208655.1">
    <property type="nucleotide sequence ID" value="NZ_CAWNOJ010000048.1"/>
</dbReference>
<dbReference type="InterPro" id="IPR008727">
    <property type="entry name" value="PAAR_motif"/>
</dbReference>
<keyword evidence="3" id="KW-0472">Membrane</keyword>
<evidence type="ECO:0000259" key="5">
    <source>
        <dbReference type="Pfam" id="PF25023"/>
    </source>
</evidence>
<keyword evidence="1" id="KW-0677">Repeat</keyword>
<dbReference type="PANTHER" id="PTHR32305">
    <property type="match status" value="1"/>
</dbReference>
<sequence>MGLGDEIITRIARVGATHARPPLPPGGGARGPAAARQGDPIQHKSFFGALMGAVAGALIGAAIFGAVGLLVAGTGGLGATLIVAAAGSGLTYLASDAIAAASSAVTDFIDSFGSPDGVLDSGSGNVLIEGKPAARATVDMAKCSKHPAPPPLIAQGSESVFINGQPAARVGDKLVCGAAIKGGAGKVFIGSGQRTYLKVEEEFSGWQRALLVAVEFLVPPTRGLLKGVGKLLTKTGRQALLAGAKLGAKKAGHALKGRLICAKAAFKANKGMKRFTQATKKFFTGDPIDVTTGSLFDQRTEFELGQTIPLTFTRSWSPGWRGLLGENWLDNFSEAVIVTGDRVEVLTLEGASLHFALPHSVDHSINPEHPEFTLSRQKQGFVLTERNQPVRKYFTQPGLSVTTGTQRWQLAALRDCNNNTIGFHYNAQGQLHRVTHSDGPALVLLYREDGLLADIRRSDSGLSDVLVRYDYHDNGWLAEADSTQQFHLFYEYNAQGLISRWSDGDQTAVDYVYDAQGRCIESVGSGGYYPVRLDYEAGITRSTTPQGHTTTWHYNAGQQVTQVETPCGHVTRYEYDDWGNLRQQILPEGQILTLDYLVDTGLVTAFTDATGATWQYNYDEADRLTSMTDPLGRVWWQQYNDKGQAECFIAPDGSKTTLTRNAFGLVTKAEDDEGNQRNWEYDDHQRLTRLFDEENRSLRLGYDSHDRLQRLSSGGGALWLWQYDRHHRIALSDRPNNSLERFRHDRHGNLTRWTDARGVEWQIEYGPFDLPVGRVDGEGHRWQYRYDPDSLQLREVINPQGESYGYQLDADGRVTTETDYAGTQWHYAYDGNGNCTEKRDALNNVTRYDYDASGQMTAMHTPEGSTTYAYDILGRLLEVTAPDAEPLTFEYDDKGRLVREIQPYGEIRCEYPDSATTERTLHLPDGRRWKAGTQVNKVGELNLLSLSGKQTLSLERDEDGHEWHRQSDKGFILRQEHSLMGQLTAQRAGRNTEFFAAHEVADIPQPTLAGLDREYRYDAALNLVAANDERQWLRYVVNGNGQVTSVSDGDQLREHYQYDACGYPARRFDGRHDIDNERLYQKGHRLRQAGQHLFEYDDAGRMTAMQLWQEGHRPQLTNFRWNSQNQLIGLQTPGGQQWDYRYDAFGRRTEKVCERAGLRTTYLWDGDVPAEIREYRHHRLYSIRHLVFDGWQLLAQQVQFFTLNPEDRTELLGGKIQTQYAVCAPTGEPLALFDEAGHRVWRQPLQSLYGLQLGTAGENVELNPGLKFAGQFLDEESGLVYNRFRYYLPVAGCYLTPDPLGIRGGENIYIYGSNPCTQIDPFGLAASDYPWNQQKISFGEWFDKASVGDVTAAMSNKAVKPGITDALRNGGAAHEWFPVSMAAKSKELGFKYSELLELSSPRSDVWFQGVPDPKNPGVFLEGPHSTGAKLPAGQSGRASSNGHKILFAQLENAKTKSEAVKVIQSFAKQYVKDGARLMSQINFSAIKC</sequence>
<evidence type="ECO:0000256" key="3">
    <source>
        <dbReference type="SAM" id="Phobius"/>
    </source>
</evidence>
<keyword evidence="3" id="KW-0812">Transmembrane</keyword>
<dbReference type="SUPFAM" id="SSF69304">
    <property type="entry name" value="Tricorn protease N-terminal domain"/>
    <property type="match status" value="1"/>
</dbReference>
<gene>
    <name evidence="7" type="ORF">BDE27_0232</name>
    <name evidence="6" type="ORF">Xehl_03872</name>
</gene>
<comment type="caution">
    <text evidence="6">The sequence shown here is derived from an EMBL/GenBank/DDBJ whole genome shotgun (WGS) entry which is preliminary data.</text>
</comment>
<dbReference type="InterPro" id="IPR045351">
    <property type="entry name" value="DUF6531"/>
</dbReference>
<dbReference type="Gene3D" id="2.180.10.10">
    <property type="entry name" value="RHS repeat-associated core"/>
    <property type="match status" value="3"/>
</dbReference>
<dbReference type="InterPro" id="IPR006530">
    <property type="entry name" value="YD"/>
</dbReference>
<evidence type="ECO:0000256" key="1">
    <source>
        <dbReference type="ARBA" id="ARBA00022737"/>
    </source>
</evidence>
<dbReference type="Pfam" id="PF05593">
    <property type="entry name" value="RHS_repeat"/>
    <property type="match status" value="3"/>
</dbReference>
<evidence type="ECO:0000313" key="8">
    <source>
        <dbReference type="Proteomes" id="UP000225605"/>
    </source>
</evidence>
<dbReference type="Proteomes" id="UP000225605">
    <property type="component" value="Unassembled WGS sequence"/>
</dbReference>
<feature type="domain" description="DUF6531" evidence="4">
    <location>
        <begin position="285"/>
        <end position="355"/>
    </location>
</feature>
<dbReference type="Proteomes" id="UP000283568">
    <property type="component" value="Unassembled WGS sequence"/>
</dbReference>
<feature type="region of interest" description="Disordered" evidence="2">
    <location>
        <begin position="17"/>
        <end position="36"/>
    </location>
</feature>
<feature type="domain" description="Teneurin-like YD-shell" evidence="5">
    <location>
        <begin position="419"/>
        <end position="521"/>
    </location>
</feature>
<dbReference type="EMBL" id="NIBT01000035">
    <property type="protein sequence ID" value="PHM22196.1"/>
    <property type="molecule type" value="Genomic_DNA"/>
</dbReference>
<protein>
    <submittedName>
        <fullName evidence="6">RHS family protein</fullName>
    </submittedName>
    <submittedName>
        <fullName evidence="7">RHS repeat-associated protein</fullName>
    </submittedName>
</protein>
<dbReference type="Pfam" id="PF05488">
    <property type="entry name" value="PAAR_motif"/>
    <property type="match status" value="1"/>
</dbReference>
<dbReference type="InterPro" id="IPR056823">
    <property type="entry name" value="TEN-like_YD-shell"/>
</dbReference>
<dbReference type="Pfam" id="PF25023">
    <property type="entry name" value="TEN_YD-shell"/>
    <property type="match status" value="2"/>
</dbReference>
<dbReference type="CDD" id="cd14742">
    <property type="entry name" value="PAAR_RHS"/>
    <property type="match status" value="1"/>
</dbReference>
<evidence type="ECO:0000256" key="2">
    <source>
        <dbReference type="SAM" id="MobiDB-lite"/>
    </source>
</evidence>
<evidence type="ECO:0000313" key="9">
    <source>
        <dbReference type="Proteomes" id="UP000283568"/>
    </source>
</evidence>
<organism evidence="6 8">
    <name type="scientific">Xenorhabdus ehlersii</name>
    <dbReference type="NCBI Taxonomy" id="290111"/>
    <lineage>
        <taxon>Bacteria</taxon>
        <taxon>Pseudomonadati</taxon>
        <taxon>Pseudomonadota</taxon>
        <taxon>Gammaproteobacteria</taxon>
        <taxon>Enterobacterales</taxon>
        <taxon>Morganellaceae</taxon>
        <taxon>Xenorhabdus</taxon>
    </lineage>
</organism>
<dbReference type="InterPro" id="IPR050708">
    <property type="entry name" value="T6SS_VgrG/RHS"/>
</dbReference>
<dbReference type="PANTHER" id="PTHR32305:SF15">
    <property type="entry name" value="PROTEIN RHSA-RELATED"/>
    <property type="match status" value="1"/>
</dbReference>
<feature type="transmembrane region" description="Helical" evidence="3">
    <location>
        <begin position="46"/>
        <end position="72"/>
    </location>
</feature>
<name>A0A2D0IKA7_9GAMM</name>
<proteinExistence type="predicted"/>
<dbReference type="Gene3D" id="2.60.200.60">
    <property type="match status" value="1"/>
</dbReference>
<reference evidence="7 9" key="2">
    <citation type="submission" date="2018-09" db="EMBL/GenBank/DDBJ databases">
        <title>Genomic Encyclopedia of Archaeal and Bacterial Type Strains, Phase II (KMG-II): from individual species to whole genera.</title>
        <authorList>
            <person name="Goeker M."/>
        </authorList>
    </citation>
    <scope>NUCLEOTIDE SEQUENCE [LARGE SCALE GENOMIC DNA]</scope>
    <source>
        <strain evidence="7 9">DSM 16337</strain>
    </source>
</reference>
<dbReference type="InterPro" id="IPR031325">
    <property type="entry name" value="RHS_repeat"/>
</dbReference>